<proteinExistence type="predicted"/>
<dbReference type="AlphaFoldDB" id="A0A699XND1"/>
<organism evidence="2">
    <name type="scientific">Tanacetum cinerariifolium</name>
    <name type="common">Dalmatian daisy</name>
    <name type="synonym">Chrysanthemum cinerariifolium</name>
    <dbReference type="NCBI Taxonomy" id="118510"/>
    <lineage>
        <taxon>Eukaryota</taxon>
        <taxon>Viridiplantae</taxon>
        <taxon>Streptophyta</taxon>
        <taxon>Embryophyta</taxon>
        <taxon>Tracheophyta</taxon>
        <taxon>Spermatophyta</taxon>
        <taxon>Magnoliopsida</taxon>
        <taxon>eudicotyledons</taxon>
        <taxon>Gunneridae</taxon>
        <taxon>Pentapetalae</taxon>
        <taxon>asterids</taxon>
        <taxon>campanulids</taxon>
        <taxon>Asterales</taxon>
        <taxon>Asteraceae</taxon>
        <taxon>Asteroideae</taxon>
        <taxon>Anthemideae</taxon>
        <taxon>Anthemidinae</taxon>
        <taxon>Tanacetum</taxon>
    </lineage>
</organism>
<evidence type="ECO:0000313" key="2">
    <source>
        <dbReference type="EMBL" id="GFD61197.1"/>
    </source>
</evidence>
<reference evidence="2" key="1">
    <citation type="journal article" date="2019" name="Sci. Rep.">
        <title>Draft genome of Tanacetum cinerariifolium, the natural source of mosquito coil.</title>
        <authorList>
            <person name="Yamashiro T."/>
            <person name="Shiraishi A."/>
            <person name="Satake H."/>
            <person name="Nakayama K."/>
        </authorList>
    </citation>
    <scope>NUCLEOTIDE SEQUENCE</scope>
</reference>
<comment type="caution">
    <text evidence="2">The sequence shown here is derived from an EMBL/GenBank/DDBJ whole genome shotgun (WGS) entry which is preliminary data.</text>
</comment>
<evidence type="ECO:0000256" key="1">
    <source>
        <dbReference type="SAM" id="MobiDB-lite"/>
    </source>
</evidence>
<accession>A0A699XND1</accession>
<protein>
    <submittedName>
        <fullName evidence="2">Uncharacterized protein</fullName>
    </submittedName>
</protein>
<gene>
    <name evidence="2" type="ORF">Tci_933166</name>
</gene>
<feature type="non-terminal residue" evidence="2">
    <location>
        <position position="1"/>
    </location>
</feature>
<feature type="region of interest" description="Disordered" evidence="1">
    <location>
        <begin position="20"/>
        <end position="64"/>
    </location>
</feature>
<dbReference type="EMBL" id="BKCJ011888126">
    <property type="protein sequence ID" value="GFD61197.1"/>
    <property type="molecule type" value="Genomic_DNA"/>
</dbReference>
<sequence>AHPHRAAHYRGVYRAVGPHAGHAHHRHHHRGGENVVRAGRARRRRREGVARPPCWRAAPRRVAK</sequence>
<name>A0A699XND1_TANCI</name>
<feature type="compositionally biased region" description="Basic residues" evidence="1">
    <location>
        <begin position="21"/>
        <end position="30"/>
    </location>
</feature>